<evidence type="ECO:0000256" key="1">
    <source>
        <dbReference type="SAM" id="Phobius"/>
    </source>
</evidence>
<dbReference type="EMBL" id="CP011026">
    <property type="protein sequence ID" value="ATC88752.1"/>
    <property type="molecule type" value="Genomic_DNA"/>
</dbReference>
<dbReference type="AlphaFoldDB" id="A0A290S9L2"/>
<dbReference type="Proteomes" id="UP000016505">
    <property type="component" value="Chromosome II"/>
</dbReference>
<keyword evidence="1" id="KW-0812">Transmembrane</keyword>
<sequence>MKPEDYNPKAKEAFGKSLIDIGVAIFKGIILLFTVVPLAAILQIAINGNKKSVSLFDMSNKQDTHPKFCIF</sequence>
<reference evidence="2 3" key="1">
    <citation type="journal article" date="2012" name="J. Bacteriol.">
        <title>Genome sequences of type strains of seven species of the marine bacterium Pseudoalteromonas.</title>
        <authorList>
            <person name="Xie B.B."/>
            <person name="Shu Y.L."/>
            <person name="Qin Q.L."/>
            <person name="Rong J.C."/>
            <person name="Zhang X.Y."/>
            <person name="Chen X.L."/>
            <person name="Shi M."/>
            <person name="He H.L."/>
            <person name="Zhou B.C."/>
            <person name="Zhang Y.Z."/>
        </authorList>
    </citation>
    <scope>NUCLEOTIDE SEQUENCE [LARGE SCALE GENOMIC DNA]</scope>
    <source>
        <strain evidence="2 3">A 37-1-2</strain>
    </source>
</reference>
<keyword evidence="1" id="KW-0472">Membrane</keyword>
<evidence type="ECO:0000313" key="3">
    <source>
        <dbReference type="Proteomes" id="UP000016505"/>
    </source>
</evidence>
<dbReference type="KEGG" id="part:PARC_b0569"/>
<keyword evidence="1" id="KW-1133">Transmembrane helix</keyword>
<name>A0A290S9L2_9GAMM</name>
<evidence type="ECO:0000313" key="2">
    <source>
        <dbReference type="EMBL" id="ATC88752.1"/>
    </source>
</evidence>
<protein>
    <submittedName>
        <fullName evidence="2">Uncharacterized protein</fullName>
    </submittedName>
</protein>
<proteinExistence type="predicted"/>
<organism evidence="2 3">
    <name type="scientific">Pseudoalteromonas arctica A 37-1-2</name>
    <dbReference type="NCBI Taxonomy" id="1117313"/>
    <lineage>
        <taxon>Bacteria</taxon>
        <taxon>Pseudomonadati</taxon>
        <taxon>Pseudomonadota</taxon>
        <taxon>Gammaproteobacteria</taxon>
        <taxon>Alteromonadales</taxon>
        <taxon>Pseudoalteromonadaceae</taxon>
        <taxon>Pseudoalteromonas</taxon>
    </lineage>
</organism>
<accession>A0A290S9L2</accession>
<gene>
    <name evidence="2" type="ORF">PARC_b0569</name>
</gene>
<feature type="transmembrane region" description="Helical" evidence="1">
    <location>
        <begin position="21"/>
        <end position="46"/>
    </location>
</feature>